<evidence type="ECO:0000259" key="2">
    <source>
        <dbReference type="PROSITE" id="PS50060"/>
    </source>
</evidence>
<feature type="compositionally biased region" description="Pro residues" evidence="1">
    <location>
        <begin position="132"/>
        <end position="141"/>
    </location>
</feature>
<feature type="compositionally biased region" description="Polar residues" evidence="1">
    <location>
        <begin position="396"/>
        <end position="407"/>
    </location>
</feature>
<dbReference type="EMBL" id="JAPTSV010000007">
    <property type="protein sequence ID" value="KAJ1525640.1"/>
    <property type="molecule type" value="Genomic_DNA"/>
</dbReference>
<dbReference type="InterPro" id="IPR051560">
    <property type="entry name" value="MAM_domain-containing"/>
</dbReference>
<dbReference type="GO" id="GO:0016020">
    <property type="term" value="C:membrane"/>
    <property type="evidence" value="ECO:0007669"/>
    <property type="project" value="InterPro"/>
</dbReference>
<feature type="compositionally biased region" description="Pro residues" evidence="1">
    <location>
        <begin position="567"/>
        <end position="585"/>
    </location>
</feature>
<feature type="compositionally biased region" description="Low complexity" evidence="1">
    <location>
        <begin position="84"/>
        <end position="97"/>
    </location>
</feature>
<evidence type="ECO:0000313" key="4">
    <source>
        <dbReference type="Proteomes" id="UP001075354"/>
    </source>
</evidence>
<feature type="region of interest" description="Disordered" evidence="1">
    <location>
        <begin position="617"/>
        <end position="638"/>
    </location>
</feature>
<evidence type="ECO:0000313" key="3">
    <source>
        <dbReference type="EMBL" id="KAJ1525640.1"/>
    </source>
</evidence>
<feature type="region of interest" description="Disordered" evidence="1">
    <location>
        <begin position="22"/>
        <end position="62"/>
    </location>
</feature>
<dbReference type="CDD" id="cd06263">
    <property type="entry name" value="MAM"/>
    <property type="match status" value="3"/>
</dbReference>
<dbReference type="PROSITE" id="PS50060">
    <property type="entry name" value="MAM_2"/>
    <property type="match status" value="4"/>
</dbReference>
<dbReference type="PANTHER" id="PTHR23282">
    <property type="entry name" value="APICAL ENDOSOMAL GLYCOPROTEIN PRECURSOR"/>
    <property type="match status" value="1"/>
</dbReference>
<protein>
    <recommendedName>
        <fullName evidence="2">MAM domain-containing protein</fullName>
    </recommendedName>
</protein>
<dbReference type="SUPFAM" id="SSF49899">
    <property type="entry name" value="Concanavalin A-like lectins/glucanases"/>
    <property type="match status" value="4"/>
</dbReference>
<keyword evidence="4" id="KW-1185">Reference proteome</keyword>
<dbReference type="InterPro" id="IPR013320">
    <property type="entry name" value="ConA-like_dom_sf"/>
</dbReference>
<dbReference type="Pfam" id="PF00629">
    <property type="entry name" value="MAM"/>
    <property type="match status" value="4"/>
</dbReference>
<dbReference type="Gene3D" id="2.60.120.200">
    <property type="match status" value="4"/>
</dbReference>
<feature type="compositionally biased region" description="Low complexity" evidence="1">
    <location>
        <begin position="22"/>
        <end position="34"/>
    </location>
</feature>
<sequence length="963" mass="101655">MEDGPAPEVVASSTTTAAASLVAASTAPTTPLAPDVVPLTGTPTEEDGDAEQPEHPAGTTVVSVSSTKIDATTVVLFSSTFASTAAPAEPAATTPAADEGRVTTEETVEMASSPRPTVDTGWRTTSATPRIPTAPPRPTMPPVKDNDTAASASCDFGLYPTTTLCGWRPLHAGRAPASPRWRPGSGVATNWVGGPRADSDGEAADAAVAAAKSKEPAPSGGYAFVETSEGAGAEGSADRAFLMSPQLAASGPQGSCFFFMYSLAGLSARGLRVLLARNESARLRLRELWFTTPPHVPGDGWLHAQLLYSEPQPHRLILEASTTPVADPSRAYRGHVAVDAVALVPGEACPAPLACTFAAGLCRWTNARQGDDFDWHMGRGSAVTFTGPAAPADSWQEPQHGSLPKQQLQHEGRGLGDDVDDIIAADLEDAVVEAETEHRPHPGGYVYIDSSYPRRPGDTARLESELLPPSDPLFPNCLRFWFHMFGVDVGSLRLLLVSESGRERTAWALTGDAGNAWFRGAVTLAEPQPFRVVIEASVGAVAMSDIAVDNVSLDPGPCPVSPQVAGAPPPPPTPHAPAPRAPRMPPDCSMEVDECGWRGAPGQASQWSRLPVVTLPPTMQRRPQGPGDDSHGGAGLRNDYFLGLQMPPSLSGSSPSPATTLISLPITSKDEPLCLAFWYLVHEPSPAGAMSTGLGALRVVVKEVPDVRRDQGQPQAADDAAPQSATVWALYNTQGPAWRPARVPLPANFTFVVELEGEWGPGKHAGILAVDDIVLYHAKCPGMPSSALSSPADCSFSTDTCSWSNRTATTGRAPGWQHANGHHRPARLSDNTFRAPGGYVFFDMFSLSKLLRRARLQSPTLDAGDPVCLSFWFAAFGQGDSTVLRVVRVDQDRRLPEITVWRLDARGLDTARPQWMSAQATVAADSAFAVVLEGEASNGGFAVDDVRVRPGSCPTRPANARLG</sequence>
<feature type="domain" description="MAM" evidence="2">
    <location>
        <begin position="152"/>
        <end position="351"/>
    </location>
</feature>
<organism evidence="3 4">
    <name type="scientific">Megalurothrips usitatus</name>
    <name type="common">bean blossom thrips</name>
    <dbReference type="NCBI Taxonomy" id="439358"/>
    <lineage>
        <taxon>Eukaryota</taxon>
        <taxon>Metazoa</taxon>
        <taxon>Ecdysozoa</taxon>
        <taxon>Arthropoda</taxon>
        <taxon>Hexapoda</taxon>
        <taxon>Insecta</taxon>
        <taxon>Pterygota</taxon>
        <taxon>Neoptera</taxon>
        <taxon>Paraneoptera</taxon>
        <taxon>Thysanoptera</taxon>
        <taxon>Terebrantia</taxon>
        <taxon>Thripoidea</taxon>
        <taxon>Thripidae</taxon>
        <taxon>Megalurothrips</taxon>
    </lineage>
</organism>
<accession>A0AAV7XHQ1</accession>
<feature type="domain" description="MAM" evidence="2">
    <location>
        <begin position="586"/>
        <end position="782"/>
    </location>
</feature>
<feature type="region of interest" description="Disordered" evidence="1">
    <location>
        <begin position="386"/>
        <end position="413"/>
    </location>
</feature>
<feature type="domain" description="MAM" evidence="2">
    <location>
        <begin position="353"/>
        <end position="560"/>
    </location>
</feature>
<comment type="caution">
    <text evidence="3">The sequence shown here is derived from an EMBL/GenBank/DDBJ whole genome shotgun (WGS) entry which is preliminary data.</text>
</comment>
<name>A0AAV7XHQ1_9NEOP</name>
<reference evidence="3" key="1">
    <citation type="submission" date="2022-12" db="EMBL/GenBank/DDBJ databases">
        <title>Chromosome-level genome assembly of the bean flower thrips Megalurothrips usitatus.</title>
        <authorList>
            <person name="Ma L."/>
            <person name="Liu Q."/>
            <person name="Li H."/>
            <person name="Cai W."/>
        </authorList>
    </citation>
    <scope>NUCLEOTIDE SEQUENCE</scope>
    <source>
        <strain evidence="3">Cailab_2022a</strain>
    </source>
</reference>
<feature type="region of interest" description="Disordered" evidence="1">
    <location>
        <begin position="557"/>
        <end position="587"/>
    </location>
</feature>
<evidence type="ECO:0000256" key="1">
    <source>
        <dbReference type="SAM" id="MobiDB-lite"/>
    </source>
</evidence>
<dbReference type="Proteomes" id="UP001075354">
    <property type="component" value="Chromosome 7"/>
</dbReference>
<feature type="domain" description="MAM" evidence="2">
    <location>
        <begin position="792"/>
        <end position="955"/>
    </location>
</feature>
<dbReference type="PANTHER" id="PTHR23282:SF101">
    <property type="entry name" value="MAM DOMAIN-CONTAINING PROTEIN"/>
    <property type="match status" value="1"/>
</dbReference>
<dbReference type="AlphaFoldDB" id="A0AAV7XHQ1"/>
<feature type="region of interest" description="Disordered" evidence="1">
    <location>
        <begin position="84"/>
        <end position="143"/>
    </location>
</feature>
<dbReference type="InterPro" id="IPR000998">
    <property type="entry name" value="MAM_dom"/>
</dbReference>
<gene>
    <name evidence="3" type="ORF">ONE63_008858</name>
</gene>
<proteinExistence type="predicted"/>
<dbReference type="SMART" id="SM00137">
    <property type="entry name" value="MAM"/>
    <property type="match status" value="4"/>
</dbReference>